<name>A0ABQ0H782_9HYPH</name>
<proteinExistence type="predicted"/>
<organism evidence="1 2">
    <name type="scientific">Phyllobacterium phragmitis</name>
    <dbReference type="NCBI Taxonomy" id="2670329"/>
    <lineage>
        <taxon>Bacteria</taxon>
        <taxon>Pseudomonadati</taxon>
        <taxon>Pseudomonadota</taxon>
        <taxon>Alphaproteobacteria</taxon>
        <taxon>Hyphomicrobiales</taxon>
        <taxon>Phyllobacteriaceae</taxon>
        <taxon>Phyllobacterium</taxon>
    </lineage>
</organism>
<accession>A0ABQ0H782</accession>
<protein>
    <submittedName>
        <fullName evidence="1">Uncharacterized protein</fullName>
    </submittedName>
</protein>
<comment type="caution">
    <text evidence="1">The sequence shown here is derived from an EMBL/GenBank/DDBJ whole genome shotgun (WGS) entry which is preliminary data.</text>
</comment>
<evidence type="ECO:0000313" key="2">
    <source>
        <dbReference type="Proteomes" id="UP001628091"/>
    </source>
</evidence>
<evidence type="ECO:0000313" key="1">
    <source>
        <dbReference type="EMBL" id="GAB1584774.1"/>
    </source>
</evidence>
<gene>
    <name evidence="1" type="ORF">PPNSA23_47170</name>
</gene>
<reference evidence="1 2" key="1">
    <citation type="submission" date="2024-10" db="EMBL/GenBank/DDBJ databases">
        <title>Isolation, draft genome sequencing and identification of Phyllobacterium sp. NSA23, isolated from leaf soil.</title>
        <authorList>
            <person name="Akita H."/>
        </authorList>
    </citation>
    <scope>NUCLEOTIDE SEQUENCE [LARGE SCALE GENOMIC DNA]</scope>
    <source>
        <strain evidence="1 2">NSA23</strain>
    </source>
</reference>
<dbReference type="Proteomes" id="UP001628091">
    <property type="component" value="Unassembled WGS sequence"/>
</dbReference>
<sequence length="86" mass="9003">MWPAAFSTAAIVVSGSSSERGGSMRFHTLGNFGWLAPGTVMAEPLLKLRTVAGSGTLTLDERVTTIGPKRRILPPGRSSTMNGSVT</sequence>
<keyword evidence="2" id="KW-1185">Reference proteome</keyword>
<dbReference type="EMBL" id="BAAFZP010000002">
    <property type="protein sequence ID" value="GAB1584774.1"/>
    <property type="molecule type" value="Genomic_DNA"/>
</dbReference>